<dbReference type="EMBL" id="FMBE01000011">
    <property type="protein sequence ID" value="SCB89053.1"/>
    <property type="molecule type" value="Genomic_DNA"/>
</dbReference>
<proteinExistence type="predicted"/>
<reference evidence="2" key="1">
    <citation type="submission" date="2016-08" db="EMBL/GenBank/DDBJ databases">
        <authorList>
            <person name="Loux V."/>
            <person name="Rue O."/>
        </authorList>
    </citation>
    <scope>NUCLEOTIDE SEQUENCE [LARGE SCALE GENOMIC DNA]</scope>
    <source>
        <strain evidence="2">INRA Bc05-F1</strain>
    </source>
</reference>
<dbReference type="Proteomes" id="UP000196052">
    <property type="component" value="Unassembled WGS sequence"/>
</dbReference>
<evidence type="ECO:0000313" key="2">
    <source>
        <dbReference type="Proteomes" id="UP000196052"/>
    </source>
</evidence>
<accession>A0A1C4A3B6</accession>
<gene>
    <name evidence="1" type="ORF">BC05F1_00655</name>
</gene>
<protein>
    <submittedName>
        <fullName evidence="1">Uncharacterized protein</fullName>
    </submittedName>
</protein>
<name>A0A1C4A3B6_9BACI</name>
<sequence>MLLIAREGL</sequence>
<organism evidence="1 2">
    <name type="scientific">Bacillus wiedmannii</name>
    <dbReference type="NCBI Taxonomy" id="1890302"/>
    <lineage>
        <taxon>Bacteria</taxon>
        <taxon>Bacillati</taxon>
        <taxon>Bacillota</taxon>
        <taxon>Bacilli</taxon>
        <taxon>Bacillales</taxon>
        <taxon>Bacillaceae</taxon>
        <taxon>Bacillus</taxon>
        <taxon>Bacillus cereus group</taxon>
    </lineage>
</organism>
<evidence type="ECO:0000313" key="1">
    <source>
        <dbReference type="EMBL" id="SCB89053.1"/>
    </source>
</evidence>